<dbReference type="Gene3D" id="3.60.15.10">
    <property type="entry name" value="Ribonuclease Z/Hydroxyacylglutathione hydrolase-like"/>
    <property type="match status" value="1"/>
</dbReference>
<feature type="domain" description="Metallo-beta-lactamase" evidence="1">
    <location>
        <begin position="29"/>
        <end position="184"/>
    </location>
</feature>
<evidence type="ECO:0000313" key="3">
    <source>
        <dbReference type="Proteomes" id="UP001165587"/>
    </source>
</evidence>
<evidence type="ECO:0000259" key="1">
    <source>
        <dbReference type="SMART" id="SM00849"/>
    </source>
</evidence>
<dbReference type="AlphaFoldDB" id="A0AA41XFX0"/>
<sequence length="219" mass="24092">MTDRSALESPFEGLLATPASRLPYQHDVLLRSYLLRRPAGDVIVYNSPGVSEAADAIRELGSPARLLVNHAHESMYGRPELDVPVWMHSADRAEVGADLEIAGVFEGRELIDGDLEVIPTPGHTPGTCSFLWDDGAHRFLFTGDFIWIEHGVWKAVVLDPALRGSYLESLALVRDLDFDVLVPWGVTEGDAPVFPVSDPEEKRRRIDEIIARVAAGGSR</sequence>
<keyword evidence="3" id="KW-1185">Reference proteome</keyword>
<dbReference type="PANTHER" id="PTHR42773">
    <property type="entry name" value="METALLO-BETA-LACTAMASE-RELATED"/>
    <property type="match status" value="1"/>
</dbReference>
<dbReference type="RefSeq" id="WP_259530444.1">
    <property type="nucleotide sequence ID" value="NZ_JANLCK010000011.1"/>
</dbReference>
<dbReference type="InterPro" id="IPR001279">
    <property type="entry name" value="Metallo-B-lactamas"/>
</dbReference>
<dbReference type="Pfam" id="PF00753">
    <property type="entry name" value="Lactamase_B"/>
    <property type="match status" value="1"/>
</dbReference>
<accession>A0AA41XFX0</accession>
<comment type="caution">
    <text evidence="2">The sequence shown here is derived from an EMBL/GenBank/DDBJ whole genome shotgun (WGS) entry which is preliminary data.</text>
</comment>
<dbReference type="EMBL" id="JANLCK010000011">
    <property type="protein sequence ID" value="MCS5727452.1"/>
    <property type="molecule type" value="Genomic_DNA"/>
</dbReference>
<name>A0AA41XFX0_9MICO</name>
<dbReference type="SMART" id="SM00849">
    <property type="entry name" value="Lactamase_B"/>
    <property type="match status" value="1"/>
</dbReference>
<dbReference type="InterPro" id="IPR036866">
    <property type="entry name" value="RibonucZ/Hydroxyglut_hydro"/>
</dbReference>
<protein>
    <submittedName>
        <fullName evidence="2">MBL fold metallo-hydrolase</fullName>
    </submittedName>
</protein>
<dbReference type="SUPFAM" id="SSF56281">
    <property type="entry name" value="Metallo-hydrolase/oxidoreductase"/>
    <property type="match status" value="1"/>
</dbReference>
<proteinExistence type="predicted"/>
<organism evidence="2 3">
    <name type="scientific">Herbiconiux oxytropis</name>
    <dbReference type="NCBI Taxonomy" id="2970915"/>
    <lineage>
        <taxon>Bacteria</taxon>
        <taxon>Bacillati</taxon>
        <taxon>Actinomycetota</taxon>
        <taxon>Actinomycetes</taxon>
        <taxon>Micrococcales</taxon>
        <taxon>Microbacteriaceae</taxon>
        <taxon>Herbiconiux</taxon>
    </lineage>
</organism>
<evidence type="ECO:0000313" key="2">
    <source>
        <dbReference type="EMBL" id="MCS5727452.1"/>
    </source>
</evidence>
<dbReference type="PANTHER" id="PTHR42773:SF1">
    <property type="entry name" value="METALLO-BETA-LACTAMASE FAMILY PROTEIN"/>
    <property type="match status" value="1"/>
</dbReference>
<gene>
    <name evidence="2" type="ORF">N1028_16270</name>
</gene>
<dbReference type="Proteomes" id="UP001165587">
    <property type="component" value="Unassembled WGS sequence"/>
</dbReference>
<reference evidence="2" key="1">
    <citation type="submission" date="2022-08" db="EMBL/GenBank/DDBJ databases">
        <authorList>
            <person name="Deng Y."/>
            <person name="Han X.-F."/>
            <person name="Zhang Y.-Q."/>
        </authorList>
    </citation>
    <scope>NUCLEOTIDE SEQUENCE</scope>
    <source>
        <strain evidence="2">CPCC 203407</strain>
    </source>
</reference>